<keyword evidence="3" id="KW-1185">Reference proteome</keyword>
<dbReference type="PROSITE" id="PS00161">
    <property type="entry name" value="ISOCITRATE_LYASE"/>
    <property type="match status" value="1"/>
</dbReference>
<evidence type="ECO:0000313" key="2">
    <source>
        <dbReference type="EMBL" id="KAK7757096.1"/>
    </source>
</evidence>
<comment type="caution">
    <text evidence="2">The sequence shown here is derived from an EMBL/GenBank/DDBJ whole genome shotgun (WGS) entry which is preliminary data.</text>
</comment>
<name>A0AAN9V0V5_9PEZI</name>
<dbReference type="Gene3D" id="3.20.20.60">
    <property type="entry name" value="Phosphoenolpyruvate-binding domains"/>
    <property type="match status" value="1"/>
</dbReference>
<dbReference type="GO" id="GO:0046421">
    <property type="term" value="F:methylisocitrate lyase activity"/>
    <property type="evidence" value="ECO:0007669"/>
    <property type="project" value="UniProtKB-EC"/>
</dbReference>
<comment type="catalytic activity">
    <reaction evidence="1">
        <text>(2S,3R)-3-hydroxybutane-1,2,3-tricarboxylate = pyruvate + succinate</text>
        <dbReference type="Rhea" id="RHEA:16809"/>
        <dbReference type="ChEBI" id="CHEBI:15361"/>
        <dbReference type="ChEBI" id="CHEBI:30031"/>
        <dbReference type="ChEBI" id="CHEBI:57429"/>
        <dbReference type="EC" id="4.1.3.30"/>
    </reaction>
</comment>
<dbReference type="PANTHER" id="PTHR42905">
    <property type="entry name" value="PHOSPHOENOLPYRUVATE CARBOXYLASE"/>
    <property type="match status" value="1"/>
</dbReference>
<dbReference type="AlphaFoldDB" id="A0AAN9V0V5"/>
<dbReference type="Pfam" id="PF13714">
    <property type="entry name" value="PEP_mutase"/>
    <property type="match status" value="1"/>
</dbReference>
<dbReference type="PANTHER" id="PTHR42905:SF2">
    <property type="entry name" value="PHOSPHOENOLPYRUVATE CARBOXYLASE FAMILY PROTEIN"/>
    <property type="match status" value="1"/>
</dbReference>
<dbReference type="InterPro" id="IPR039556">
    <property type="entry name" value="ICL/PEPM"/>
</dbReference>
<dbReference type="Proteomes" id="UP001320420">
    <property type="component" value="Unassembled WGS sequence"/>
</dbReference>
<dbReference type="EMBL" id="JAKJXP020000003">
    <property type="protein sequence ID" value="KAK7757096.1"/>
    <property type="molecule type" value="Genomic_DNA"/>
</dbReference>
<evidence type="ECO:0000256" key="1">
    <source>
        <dbReference type="ARBA" id="ARBA00001050"/>
    </source>
</evidence>
<organism evidence="2 3">
    <name type="scientific">Diatrype stigma</name>
    <dbReference type="NCBI Taxonomy" id="117547"/>
    <lineage>
        <taxon>Eukaryota</taxon>
        <taxon>Fungi</taxon>
        <taxon>Dikarya</taxon>
        <taxon>Ascomycota</taxon>
        <taxon>Pezizomycotina</taxon>
        <taxon>Sordariomycetes</taxon>
        <taxon>Xylariomycetidae</taxon>
        <taxon>Xylariales</taxon>
        <taxon>Diatrypaceae</taxon>
        <taxon>Diatrype</taxon>
    </lineage>
</organism>
<protein>
    <submittedName>
        <fullName evidence="2">Uncharacterized protein</fullName>
    </submittedName>
</protein>
<sequence length="329" mass="34323">MTSNLGSGPLMVGRTVSQYMRAGVAALHIEDQVQTKRCGHLLGKQIVPEDEFISRIRAAVLAREREAGDIVIIARTDALQSLGYESARTRLEKAIEAGADVAFLEGITSADQGRRICQDLAPTPVLFNCVPGGVSPELSVDEAKNLGFKMIIFPGLALAAVLEGVSDASAVLRDTGRAPPTKYPPKTAFEVCGLQECMDFDLAAGGNLYASGKFPRWTAGLIGIIGNSMGSWDVPKPEAYAERFGLSPRLTALRSAASNPFIVVAAERSVASNLTIILSVNIMVSGNTPGLLPMSALLTCLCDAAALLGFAGQSGVGGSSGRAAGAGMR</sequence>
<dbReference type="InterPro" id="IPR040442">
    <property type="entry name" value="Pyrv_kinase-like_dom_sf"/>
</dbReference>
<evidence type="ECO:0000313" key="3">
    <source>
        <dbReference type="Proteomes" id="UP001320420"/>
    </source>
</evidence>
<dbReference type="CDD" id="cd00377">
    <property type="entry name" value="ICL_PEPM"/>
    <property type="match status" value="1"/>
</dbReference>
<gene>
    <name evidence="2" type="ORF">SLS62_000643</name>
</gene>
<dbReference type="SUPFAM" id="SSF51621">
    <property type="entry name" value="Phosphoenolpyruvate/pyruvate domain"/>
    <property type="match status" value="1"/>
</dbReference>
<proteinExistence type="predicted"/>
<dbReference type="InterPro" id="IPR015813">
    <property type="entry name" value="Pyrv/PenolPyrv_kinase-like_dom"/>
</dbReference>
<reference evidence="2 3" key="1">
    <citation type="submission" date="2024-02" db="EMBL/GenBank/DDBJ databases">
        <title>De novo assembly and annotation of 12 fungi associated with fruit tree decline syndrome in Ontario, Canada.</title>
        <authorList>
            <person name="Sulman M."/>
            <person name="Ellouze W."/>
            <person name="Ilyukhin E."/>
        </authorList>
    </citation>
    <scope>NUCLEOTIDE SEQUENCE [LARGE SCALE GENOMIC DNA]</scope>
    <source>
        <strain evidence="2 3">M11/M66-122</strain>
    </source>
</reference>
<dbReference type="InterPro" id="IPR018523">
    <property type="entry name" value="Isocitrate_lyase_ph_CS"/>
</dbReference>
<accession>A0AAN9V0V5</accession>